<dbReference type="InterPro" id="IPR050221">
    <property type="entry name" value="26S_Proteasome_ATPase"/>
</dbReference>
<dbReference type="Pfam" id="PF22977">
    <property type="entry name" value="WHD"/>
    <property type="match status" value="2"/>
</dbReference>
<evidence type="ECO:0000256" key="5">
    <source>
        <dbReference type="SAM" id="MobiDB-lite"/>
    </source>
</evidence>
<dbReference type="InterPro" id="IPR027417">
    <property type="entry name" value="P-loop_NTPase"/>
</dbReference>
<dbReference type="InterPro" id="IPR003593">
    <property type="entry name" value="AAA+_ATPase"/>
</dbReference>
<feature type="domain" description="AAA+ ATPase" evidence="6">
    <location>
        <begin position="701"/>
        <end position="830"/>
    </location>
</feature>
<feature type="region of interest" description="Disordered" evidence="5">
    <location>
        <begin position="445"/>
        <end position="469"/>
    </location>
</feature>
<sequence length="1186" mass="131094">MGGTSVEAPSPGVNNSYPAVVLERLNMSAVPINPSPPDPERIRSDLMLLLREFSTELAAANSPWFCTFTTPGATSGSVPYLANLVVKRDDVHPSRTIVSETKGIKAPSCSPTDMARTVVSRPSLYPPLDSVKVLQVSFTIRFSLAGCFMQTSVVNGAEASDEASNSKQPSAAYTEAEWLSHLELKFLLRAHRMELLRALGRYIGGGSSEGSNANQIFVAKEALTVVDELLEKTEAYAEFRLKGTDASLHPMVLRLASRYGLSTGESDLFQLLFMRGASKAAAVRAILGVRQEDKELAMELCGMSLLEDDYDGKTIRMTNEAVSVLLLRPLKTEQRLKFSKTELLSVMESSKAEGYNDGVLMDTEDGPDTAVEDKLKENSSEQSFLMIFDSNKGVQGQKRKFGVVDEEGLDDVAAQVAQLDDLVKVAMEPQRKRAALLGDTGISETDVSNGVDPGLNGGASTPAMPQEDDLRRGELSAYKSSLEYLDDAFQVLALMLRIAKARHKEDMKEAFNDERPWYDVYRTTKALARKLGLDEFEKGVVVMLTGVSISPVVKSIFEADSGDGSYRHSSEAIQVKDILTVYFDSFKQQVLARTYFYKSSKLVSRGLIKLRATPYARGGRGDLMDQQVELDRRMLDWIVGLDTEMNELVEGSHLYTPKIAMEQVVLPDEQKDMLLKTVENFAKFRQYRKRAGLEDVMSYGAGLVILLCGASGTGKTMTVNAVAHHLGKRVLMVDFHSLHSASAGGSRDDHSADLRGLFRDADMNDAIIFFDECEAIFAQRERGGDRMLNSLLTEMERHEGIIMLATNRPLDLDEAMHRRITCVSEFHPPDHTQRRAIWKLASERLPVHDSIDWDRISLRYELTGGYIKNALVSALLMAISRDSMNPSMSEEDIVNGCRLQMRGSLQMKTFTHRVVPKTGMDDLILSSGMREKMDAIVTFEKARAVLLGQWGFQQERLGTACLFWGPHGTGKSSAAEAIGFELGRPLKVINCAQLISRESSTKTGSNISTAFKDSRLMDAVLVLEDFQIFRADDEAGGGGVGSVSPWSHVAIGLLLHELGRFPGICILIANNVQGSVIHRLDPELTRRLKFLVEFRMPDSSVRSRMWKKLIPVKCPLAPNIKFEELGRRFDFASGTISSAIVRAAAKASLRTGEECIVTYKDLVEAAEAEKAHLRDELSEVMLQAFI</sequence>
<feature type="coiled-coil region" evidence="4">
    <location>
        <begin position="1156"/>
        <end position="1183"/>
    </location>
</feature>
<dbReference type="AlphaFoldDB" id="A0A176W7G6"/>
<proteinExistence type="inferred from homology"/>
<evidence type="ECO:0000259" key="6">
    <source>
        <dbReference type="SMART" id="SM00382"/>
    </source>
</evidence>
<keyword evidence="4" id="KW-0175">Coiled coil</keyword>
<evidence type="ECO:0000256" key="1">
    <source>
        <dbReference type="ARBA" id="ARBA00006914"/>
    </source>
</evidence>
<dbReference type="Pfam" id="PF00004">
    <property type="entry name" value="AAA"/>
    <property type="match status" value="2"/>
</dbReference>
<dbReference type="InterPro" id="IPR054472">
    <property type="entry name" value="WHD"/>
</dbReference>
<dbReference type="Gene3D" id="3.40.50.300">
    <property type="entry name" value="P-loop containing nucleotide triphosphate hydrolases"/>
    <property type="match status" value="2"/>
</dbReference>
<comment type="similarity">
    <text evidence="1">Belongs to the AAA ATPase family.</text>
</comment>
<evidence type="ECO:0000256" key="2">
    <source>
        <dbReference type="ARBA" id="ARBA00022741"/>
    </source>
</evidence>
<dbReference type="PANTHER" id="PTHR23073">
    <property type="entry name" value="26S PROTEASOME REGULATORY SUBUNIT"/>
    <property type="match status" value="1"/>
</dbReference>
<dbReference type="Proteomes" id="UP000077202">
    <property type="component" value="Unassembled WGS sequence"/>
</dbReference>
<dbReference type="GO" id="GO:0016887">
    <property type="term" value="F:ATP hydrolysis activity"/>
    <property type="evidence" value="ECO:0007669"/>
    <property type="project" value="InterPro"/>
</dbReference>
<evidence type="ECO:0000256" key="3">
    <source>
        <dbReference type="ARBA" id="ARBA00022840"/>
    </source>
</evidence>
<protein>
    <recommendedName>
        <fullName evidence="6">AAA+ ATPase domain-containing protein</fullName>
    </recommendedName>
</protein>
<reference evidence="7" key="1">
    <citation type="submission" date="2016-03" db="EMBL/GenBank/DDBJ databases">
        <title>Mechanisms controlling the formation of the plant cell surface in tip-growing cells are functionally conserved among land plants.</title>
        <authorList>
            <person name="Honkanen S."/>
            <person name="Jones V.A."/>
            <person name="Morieri G."/>
            <person name="Champion C."/>
            <person name="Hetherington A.J."/>
            <person name="Kelly S."/>
            <person name="Saint-Marcoux D."/>
            <person name="Proust H."/>
            <person name="Prescott H."/>
            <person name="Dolan L."/>
        </authorList>
    </citation>
    <scope>NUCLEOTIDE SEQUENCE [LARGE SCALE GENOMIC DNA]</scope>
    <source>
        <tissue evidence="7">Whole gametophyte</tissue>
    </source>
</reference>
<keyword evidence="3" id="KW-0067">ATP-binding</keyword>
<dbReference type="GO" id="GO:0000502">
    <property type="term" value="C:proteasome complex"/>
    <property type="evidence" value="ECO:0007669"/>
    <property type="project" value="UniProtKB-ARBA"/>
</dbReference>
<feature type="domain" description="AAA+ ATPase" evidence="6">
    <location>
        <begin position="957"/>
        <end position="1100"/>
    </location>
</feature>
<evidence type="ECO:0000313" key="8">
    <source>
        <dbReference type="Proteomes" id="UP000077202"/>
    </source>
</evidence>
<name>A0A176W7G6_MARPO</name>
<dbReference type="InterPro" id="IPR003959">
    <property type="entry name" value="ATPase_AAA_core"/>
</dbReference>
<gene>
    <name evidence="7" type="ORF">AXG93_146s1020</name>
</gene>
<comment type="caution">
    <text evidence="7">The sequence shown here is derived from an EMBL/GenBank/DDBJ whole genome shotgun (WGS) entry which is preliminary data.</text>
</comment>
<dbReference type="SMART" id="SM00382">
    <property type="entry name" value="AAA"/>
    <property type="match status" value="2"/>
</dbReference>
<evidence type="ECO:0000256" key="4">
    <source>
        <dbReference type="SAM" id="Coils"/>
    </source>
</evidence>
<keyword evidence="8" id="KW-1185">Reference proteome</keyword>
<dbReference type="SUPFAM" id="SSF52540">
    <property type="entry name" value="P-loop containing nucleoside triphosphate hydrolases"/>
    <property type="match status" value="2"/>
</dbReference>
<accession>A0A176W7G6</accession>
<keyword evidence="2" id="KW-0547">Nucleotide-binding</keyword>
<evidence type="ECO:0000313" key="7">
    <source>
        <dbReference type="EMBL" id="OAE29028.1"/>
    </source>
</evidence>
<dbReference type="CDD" id="cd19481">
    <property type="entry name" value="RecA-like_protease"/>
    <property type="match status" value="1"/>
</dbReference>
<organism evidence="7 8">
    <name type="scientific">Marchantia polymorpha subsp. ruderalis</name>
    <dbReference type="NCBI Taxonomy" id="1480154"/>
    <lineage>
        <taxon>Eukaryota</taxon>
        <taxon>Viridiplantae</taxon>
        <taxon>Streptophyta</taxon>
        <taxon>Embryophyta</taxon>
        <taxon>Marchantiophyta</taxon>
        <taxon>Marchantiopsida</taxon>
        <taxon>Marchantiidae</taxon>
        <taxon>Marchantiales</taxon>
        <taxon>Marchantiaceae</taxon>
        <taxon>Marchantia</taxon>
    </lineage>
</organism>
<dbReference type="EMBL" id="LVLJ01001546">
    <property type="protein sequence ID" value="OAE29028.1"/>
    <property type="molecule type" value="Genomic_DNA"/>
</dbReference>
<dbReference type="GO" id="GO:0005524">
    <property type="term" value="F:ATP binding"/>
    <property type="evidence" value="ECO:0007669"/>
    <property type="project" value="UniProtKB-KW"/>
</dbReference>